<evidence type="ECO:0000259" key="2">
    <source>
        <dbReference type="PROSITE" id="PS50222"/>
    </source>
</evidence>
<feature type="compositionally biased region" description="Gly residues" evidence="1">
    <location>
        <begin position="99"/>
        <end position="115"/>
    </location>
</feature>
<dbReference type="Pfam" id="PF13202">
    <property type="entry name" value="EF-hand_5"/>
    <property type="match status" value="2"/>
</dbReference>
<feature type="region of interest" description="Disordered" evidence="1">
    <location>
        <begin position="76"/>
        <end position="115"/>
    </location>
</feature>
<evidence type="ECO:0000313" key="3">
    <source>
        <dbReference type="EMBL" id="MBB3166103.1"/>
    </source>
</evidence>
<feature type="domain" description="EF-hand" evidence="2">
    <location>
        <begin position="137"/>
        <end position="172"/>
    </location>
</feature>
<dbReference type="SUPFAM" id="SSF47473">
    <property type="entry name" value="EF-hand"/>
    <property type="match status" value="1"/>
</dbReference>
<dbReference type="InterPro" id="IPR011992">
    <property type="entry name" value="EF-hand-dom_pair"/>
</dbReference>
<dbReference type="CDD" id="cd00051">
    <property type="entry name" value="EFh"/>
    <property type="match status" value="1"/>
</dbReference>
<sequence>MKRRIFLNGQMVGAAALRCSIRPRATSYPSRIKYGMRGEPKKSVQRRDDMNTNRLPHMTLLAALFAFGAAGFALAQTNDSDPHHPADASQAASPPGTDGMAGQGQGAMPGAGMMPGGMMGRDMMQSGMMENMPMMRMRGHMMKIMFAIADADGDGALSFEEVTAIHKRIFDAVDANKDGKVTPDETQAFIRL</sequence>
<dbReference type="Gene3D" id="1.10.238.10">
    <property type="entry name" value="EF-hand"/>
    <property type="match status" value="1"/>
</dbReference>
<evidence type="ECO:0000313" key="4">
    <source>
        <dbReference type="Proteomes" id="UP000542811"/>
    </source>
</evidence>
<keyword evidence="4" id="KW-1185">Reference proteome</keyword>
<reference evidence="3 4" key="1">
    <citation type="submission" date="2020-08" db="EMBL/GenBank/DDBJ databases">
        <title>Genomic Encyclopedia of Type Strains, Phase III (KMG-III): the genomes of soil and plant-associated and newly described type strains.</title>
        <authorList>
            <person name="Whitman W."/>
        </authorList>
    </citation>
    <scope>NUCLEOTIDE SEQUENCE [LARGE SCALE GENOMIC DNA]</scope>
    <source>
        <strain evidence="3 4">CECT 8280</strain>
    </source>
</reference>
<dbReference type="EMBL" id="JACHXX010000014">
    <property type="protein sequence ID" value="MBB3166103.1"/>
    <property type="molecule type" value="Genomic_DNA"/>
</dbReference>
<dbReference type="PROSITE" id="PS00018">
    <property type="entry name" value="EF_HAND_1"/>
    <property type="match status" value="1"/>
</dbReference>
<protein>
    <recommendedName>
        <fullName evidence="2">EF-hand domain-containing protein</fullName>
    </recommendedName>
</protein>
<proteinExistence type="predicted"/>
<dbReference type="InterPro" id="IPR002048">
    <property type="entry name" value="EF_hand_dom"/>
</dbReference>
<dbReference type="Proteomes" id="UP000542811">
    <property type="component" value="Unassembled WGS sequence"/>
</dbReference>
<accession>A0ABR6GIG7</accession>
<gene>
    <name evidence="3" type="ORF">FHS25_006619</name>
</gene>
<organism evidence="3 4">
    <name type="scientific">Rhizobium laguerreae</name>
    <dbReference type="NCBI Taxonomy" id="1076926"/>
    <lineage>
        <taxon>Bacteria</taxon>
        <taxon>Pseudomonadati</taxon>
        <taxon>Pseudomonadota</taxon>
        <taxon>Alphaproteobacteria</taxon>
        <taxon>Hyphomicrobiales</taxon>
        <taxon>Rhizobiaceae</taxon>
        <taxon>Rhizobium/Agrobacterium group</taxon>
        <taxon>Rhizobium</taxon>
    </lineage>
</organism>
<comment type="caution">
    <text evidence="3">The sequence shown here is derived from an EMBL/GenBank/DDBJ whole genome shotgun (WGS) entry which is preliminary data.</text>
</comment>
<dbReference type="InterPro" id="IPR018247">
    <property type="entry name" value="EF_Hand_1_Ca_BS"/>
</dbReference>
<name>A0ABR6GIG7_9HYPH</name>
<dbReference type="PROSITE" id="PS50222">
    <property type="entry name" value="EF_HAND_2"/>
    <property type="match status" value="1"/>
</dbReference>
<evidence type="ECO:0000256" key="1">
    <source>
        <dbReference type="SAM" id="MobiDB-lite"/>
    </source>
</evidence>